<keyword evidence="1" id="KW-0815">Transposition</keyword>
<evidence type="ECO:0000256" key="7">
    <source>
        <dbReference type="ARBA" id="ARBA00022723"/>
    </source>
</evidence>
<dbReference type="GO" id="GO:0004190">
    <property type="term" value="F:aspartic-type endopeptidase activity"/>
    <property type="evidence" value="ECO:0007669"/>
    <property type="project" value="UniProtKB-KW"/>
</dbReference>
<dbReference type="Gene3D" id="3.30.420.10">
    <property type="entry name" value="Ribonuclease H-like superfamily/Ribonuclease H"/>
    <property type="match status" value="1"/>
</dbReference>
<evidence type="ECO:0000313" key="23">
    <source>
        <dbReference type="EMBL" id="PLW47562.1"/>
    </source>
</evidence>
<keyword evidence="7" id="KW-0479">Metal-binding</keyword>
<dbReference type="Pfam" id="PF07727">
    <property type="entry name" value="RVT_2"/>
    <property type="match status" value="1"/>
</dbReference>
<evidence type="ECO:0000256" key="1">
    <source>
        <dbReference type="ARBA" id="ARBA00022578"/>
    </source>
</evidence>
<keyword evidence="4" id="KW-0808">Transferase</keyword>
<dbReference type="PROSITE" id="PS50994">
    <property type="entry name" value="INTEGRASE"/>
    <property type="match status" value="1"/>
</dbReference>
<dbReference type="EMBL" id="PGCI01000030">
    <property type="protein sequence ID" value="PLW47562.1"/>
    <property type="molecule type" value="Genomic_DNA"/>
</dbReference>
<dbReference type="GO" id="GO:0004519">
    <property type="term" value="F:endonuclease activity"/>
    <property type="evidence" value="ECO:0007669"/>
    <property type="project" value="UniProtKB-KW"/>
</dbReference>
<evidence type="ECO:0000256" key="14">
    <source>
        <dbReference type="ARBA" id="ARBA00032154"/>
    </source>
</evidence>
<dbReference type="InterPro" id="IPR036875">
    <property type="entry name" value="Znf_CCHC_sf"/>
</dbReference>
<feature type="compositionally biased region" description="Low complexity" evidence="20">
    <location>
        <begin position="287"/>
        <end position="308"/>
    </location>
</feature>
<evidence type="ECO:0000256" key="5">
    <source>
        <dbReference type="ARBA" id="ARBA00022695"/>
    </source>
</evidence>
<keyword evidence="19" id="KW-0863">Zinc-finger</keyword>
<evidence type="ECO:0000256" key="19">
    <source>
        <dbReference type="PROSITE-ProRule" id="PRU00047"/>
    </source>
</evidence>
<evidence type="ECO:0000256" key="20">
    <source>
        <dbReference type="SAM" id="MobiDB-lite"/>
    </source>
</evidence>
<evidence type="ECO:0000256" key="12">
    <source>
        <dbReference type="ARBA" id="ARBA00022918"/>
    </source>
</evidence>
<dbReference type="PANTHER" id="PTHR42648:SF28">
    <property type="entry name" value="TRANSPOSON-ENCODED PROTEIN WITH RIBONUCLEASE H-LIKE AND RETROVIRUS ZINC FINGER-LIKE DOMAINS"/>
    <property type="match status" value="1"/>
</dbReference>
<evidence type="ECO:0000256" key="17">
    <source>
        <dbReference type="ARBA" id="ARBA00049244"/>
    </source>
</evidence>
<dbReference type="GO" id="GO:0015074">
    <property type="term" value="P:DNA integration"/>
    <property type="evidence" value="ECO:0007669"/>
    <property type="project" value="InterPro"/>
</dbReference>
<dbReference type="InterPro" id="IPR043502">
    <property type="entry name" value="DNA/RNA_pol_sf"/>
</dbReference>
<keyword evidence="8" id="KW-0064">Aspartyl protease</keyword>
<dbReference type="Pfam" id="PF25597">
    <property type="entry name" value="SH3_retrovirus"/>
    <property type="match status" value="1"/>
</dbReference>
<feature type="compositionally biased region" description="Pro residues" evidence="20">
    <location>
        <begin position="239"/>
        <end position="250"/>
    </location>
</feature>
<comment type="catalytic activity">
    <reaction evidence="17">
        <text>DNA(n) + a 2'-deoxyribonucleoside 5'-triphosphate = DNA(n+1) + diphosphate</text>
        <dbReference type="Rhea" id="RHEA:22508"/>
        <dbReference type="Rhea" id="RHEA-COMP:17339"/>
        <dbReference type="Rhea" id="RHEA-COMP:17340"/>
        <dbReference type="ChEBI" id="CHEBI:33019"/>
        <dbReference type="ChEBI" id="CHEBI:61560"/>
        <dbReference type="ChEBI" id="CHEBI:173112"/>
        <dbReference type="EC" id="2.7.7.7"/>
    </reaction>
</comment>
<keyword evidence="11" id="KW-0694">RNA-binding</keyword>
<comment type="caution">
    <text evidence="23">The sequence shown here is derived from an EMBL/GenBank/DDBJ whole genome shotgun (WGS) entry which is preliminary data.</text>
</comment>
<keyword evidence="19" id="KW-0862">Zinc</keyword>
<dbReference type="GO" id="GO:0003723">
    <property type="term" value="F:RNA binding"/>
    <property type="evidence" value="ECO:0007669"/>
    <property type="project" value="UniProtKB-KW"/>
</dbReference>
<gene>
    <name evidence="23" type="ORF">PCASD_08195</name>
</gene>
<dbReference type="Pfam" id="PF00098">
    <property type="entry name" value="zf-CCHC"/>
    <property type="match status" value="1"/>
</dbReference>
<dbReference type="InterPro" id="IPR001969">
    <property type="entry name" value="Aspartic_peptidase_AS"/>
</dbReference>
<keyword evidence="5" id="KW-0548">Nucleotidyltransferase</keyword>
<dbReference type="GO" id="GO:0003964">
    <property type="term" value="F:RNA-directed DNA polymerase activity"/>
    <property type="evidence" value="ECO:0007669"/>
    <property type="project" value="UniProtKB-KW"/>
</dbReference>
<feature type="region of interest" description="Disordered" evidence="20">
    <location>
        <begin position="191"/>
        <end position="213"/>
    </location>
</feature>
<dbReference type="InterPro" id="IPR039537">
    <property type="entry name" value="Retrotran_Ty1/copia-like"/>
</dbReference>
<comment type="function">
    <text evidence="18">Capsid protein (CA) is the structural component of the virus-like particle (VLP), forming the shell that encapsulates the retrotransposons dimeric RNA genome. The particles are assembled from trimer-clustered units and there are holes in the capsid shells that allow for the diffusion of macromolecules. CA also has nucleocapsid-like chaperone activity, promoting primer tRNA(i)-Met annealing to the multipartite primer-binding site (PBS), dimerization of Ty1 RNA and initiation of reverse transcription.</text>
</comment>
<keyword evidence="3" id="KW-0645">Protease</keyword>
<evidence type="ECO:0000256" key="6">
    <source>
        <dbReference type="ARBA" id="ARBA00022722"/>
    </source>
</evidence>
<evidence type="ECO:0000256" key="8">
    <source>
        <dbReference type="ARBA" id="ARBA00022750"/>
    </source>
</evidence>
<dbReference type="GO" id="GO:0008270">
    <property type="term" value="F:zinc ion binding"/>
    <property type="evidence" value="ECO:0007669"/>
    <property type="project" value="UniProtKB-KW"/>
</dbReference>
<dbReference type="InterPro" id="IPR036397">
    <property type="entry name" value="RNaseH_sf"/>
</dbReference>
<keyword evidence="9" id="KW-0255">Endonuclease</keyword>
<dbReference type="SUPFAM" id="SSF57756">
    <property type="entry name" value="Retrovirus zinc finger-like domains"/>
    <property type="match status" value="1"/>
</dbReference>
<dbReference type="InterPro" id="IPR001878">
    <property type="entry name" value="Znf_CCHC"/>
</dbReference>
<dbReference type="InterPro" id="IPR012337">
    <property type="entry name" value="RNaseH-like_sf"/>
</dbReference>
<proteinExistence type="predicted"/>
<evidence type="ECO:0000256" key="16">
    <source>
        <dbReference type="ARBA" id="ARBA00048173"/>
    </source>
</evidence>
<dbReference type="PROSITE" id="PS50158">
    <property type="entry name" value="ZF_CCHC"/>
    <property type="match status" value="1"/>
</dbReference>
<sequence length="1388" mass="155212">MYVFVQKKFKTVSRAAQMNVWRKFLNFRIADHPSPAGIASKLRDLATEWKTLGIQLNEDVFMAFILQNSLTPNTPVTEDFERRVEHAIQQDPSHVAPSFDKMVHTLDMCRQQEELSRSKSAIVPGPSATASYEASTGDGLDQVALDHSAYLAGVPEEQLPEAMHFYEVTTNRCFNCGKADHYIRDCPTRARGLPFNRKSRGPGALSFRPAQPRTPAPALAPFYPFVGAMYPPPGIPYQPPVFPHQPPPFPNYQRPQYQQSQFAPPVPPQQPTLRPADSWRPPPRPYPSSSQRSAPHSSRSTTSGGASARLADADADNIGDLLSGMDFHTMSAGFDDVSTSAIIDSGASHSLTGDLSLLHNFRKLKVPIPLNVATKGSGATISGAGELRFRTARGDTIALKEVLFCEQARSTLVSLAALRKANGIFHYDLSKDSFEIYDEHHRHLFSCVLERDKNRWCIPYSMIKSPSFSSLFVSPSSLNICCNLSTSSPDDPFVTPFERVYPSNWNPESMTAAEKQLLFWHRLFGHASLRRIRSLVKRQIGIGLPKELPAGHIHCPVCAISKSTSLNPVASSMRKPDKLDILCTDLMGPFPEATPEGALYLLTLRDAGTGYSYARLLKTKDEANKVLIEVITELETQTKKNVKVLRSDNGGEFANRILTNFLSGKGIIAERSLPYHHYQNGVIERFNRTIAEMGRTILSDSKLPRSFWGYAFQWANHVLNRIPNKSSGEVTPFERMFGRPPRYDGFRVFGSKAYVHIPPEKRKKLDDRAYEAFVVGHCEASKASLIKPPPFYEPVVKQQNLNSEYVLQQGKRVLTQVPVETERLVAPSSTFERKVLSDRPINKMSLGFIANHLELGNFRLEKEFGNQELIIDCVLESCQFFGVDVPNTYRQAMKSTEAPAWKTAIAEELTNLSQMDVWTPAKLPSTTRALDGRWVFAKKTNADGTPSRYKARFVAKGFKQIAGLHFAETFAPTATFVSLRLLLVTAATHQWPVHSFDFVAAYLNSPIDEEIWVKAPDGVSLPEGHAYRLKKALYGTRQAARCWWLHLRAILDDLGYSPSQYDTSLYVLRKKNTHGVIWVHVDDGVVTASSVELLQKLEQDLKDVLKIKWSHGLESIVGLSIERNTSGFKLSQPKLINSLLQREWDGVLTAKTPLPQGFNAITEDGDPSTSTKFLSIIGTLSYLAVGTRPDISFAVNFLARFSAEPSVNHWKGLRHLINYIAGSTDLALCLYPKCDIPNPLQIYCDASWGGEFSRSTYGVLINFMGCPVLWVSRRQATVAASTCHAEYMALGSATRHTLWVRHLLKDILGQDFVGLLLCDNQAAVKVSSDDASNKRTRHTDRDFFITNEALFKQLVQLKWIPTAEQLADIFTKSLGPELFRRIRPKLVH</sequence>
<reference evidence="23 24" key="1">
    <citation type="submission" date="2017-11" db="EMBL/GenBank/DDBJ databases">
        <title>De novo assembly and phasing of dikaryotic genomes from two isolates of Puccinia coronata f. sp. avenae, the causal agent of oat crown rust.</title>
        <authorList>
            <person name="Miller M.E."/>
            <person name="Zhang Y."/>
            <person name="Omidvar V."/>
            <person name="Sperschneider J."/>
            <person name="Schwessinger B."/>
            <person name="Raley C."/>
            <person name="Palmer J.M."/>
            <person name="Garnica D."/>
            <person name="Upadhyaya N."/>
            <person name="Rathjen J."/>
            <person name="Taylor J.M."/>
            <person name="Park R.F."/>
            <person name="Dodds P.N."/>
            <person name="Hirsch C.D."/>
            <person name="Kianian S.F."/>
            <person name="Figueroa M."/>
        </authorList>
    </citation>
    <scope>NUCLEOTIDE SEQUENCE [LARGE SCALE GENOMIC DNA]</scope>
    <source>
        <strain evidence="23">12SD80</strain>
    </source>
</reference>
<keyword evidence="10" id="KW-0378">Hydrolase</keyword>
<dbReference type="InterPro" id="IPR013103">
    <property type="entry name" value="RVT_2"/>
</dbReference>
<protein>
    <recommendedName>
        <fullName evidence="13">Gag-Pol-p199</fullName>
    </recommendedName>
    <alternativeName>
        <fullName evidence="14">TY1A-TY1B</fullName>
    </alternativeName>
    <alternativeName>
        <fullName evidence="15">p190</fullName>
    </alternativeName>
</protein>
<evidence type="ECO:0000256" key="9">
    <source>
        <dbReference type="ARBA" id="ARBA00022759"/>
    </source>
</evidence>
<dbReference type="GO" id="GO:0005634">
    <property type="term" value="C:nucleus"/>
    <property type="evidence" value="ECO:0007669"/>
    <property type="project" value="UniProtKB-ARBA"/>
</dbReference>
<evidence type="ECO:0000256" key="3">
    <source>
        <dbReference type="ARBA" id="ARBA00022670"/>
    </source>
</evidence>
<accession>A0A2N5VC64</accession>
<evidence type="ECO:0000259" key="21">
    <source>
        <dbReference type="PROSITE" id="PS50158"/>
    </source>
</evidence>
<dbReference type="GO" id="GO:0003887">
    <property type="term" value="F:DNA-directed DNA polymerase activity"/>
    <property type="evidence" value="ECO:0007669"/>
    <property type="project" value="UniProtKB-EC"/>
</dbReference>
<feature type="domain" description="Integrase catalytic" evidence="22">
    <location>
        <begin position="572"/>
        <end position="740"/>
    </location>
</feature>
<dbReference type="InterPro" id="IPR057670">
    <property type="entry name" value="SH3_retrovirus"/>
</dbReference>
<dbReference type="SMART" id="SM00343">
    <property type="entry name" value="ZnF_C2HC"/>
    <property type="match status" value="1"/>
</dbReference>
<dbReference type="SUPFAM" id="SSF56672">
    <property type="entry name" value="DNA/RNA polymerases"/>
    <property type="match status" value="1"/>
</dbReference>
<dbReference type="GO" id="GO:0032196">
    <property type="term" value="P:transposition"/>
    <property type="evidence" value="ECO:0007669"/>
    <property type="project" value="UniProtKB-KW"/>
</dbReference>
<evidence type="ECO:0000259" key="22">
    <source>
        <dbReference type="PROSITE" id="PS50994"/>
    </source>
</evidence>
<name>A0A2N5VC64_9BASI</name>
<evidence type="ECO:0000256" key="13">
    <source>
        <dbReference type="ARBA" id="ARBA00030524"/>
    </source>
</evidence>
<keyword evidence="6" id="KW-0540">Nuclease</keyword>
<evidence type="ECO:0000256" key="15">
    <source>
        <dbReference type="ARBA" id="ARBA00033113"/>
    </source>
</evidence>
<evidence type="ECO:0000256" key="4">
    <source>
        <dbReference type="ARBA" id="ARBA00022679"/>
    </source>
</evidence>
<dbReference type="PANTHER" id="PTHR42648">
    <property type="entry name" value="TRANSPOSASE, PUTATIVE-RELATED"/>
    <property type="match status" value="1"/>
</dbReference>
<keyword evidence="2" id="KW-0507">mRNA processing</keyword>
<feature type="compositionally biased region" description="Low complexity" evidence="20">
    <location>
        <begin position="251"/>
        <end position="263"/>
    </location>
</feature>
<dbReference type="CDD" id="cd09272">
    <property type="entry name" value="RNase_HI_RT_Ty1"/>
    <property type="match status" value="1"/>
</dbReference>
<evidence type="ECO:0000256" key="10">
    <source>
        <dbReference type="ARBA" id="ARBA00022801"/>
    </source>
</evidence>
<evidence type="ECO:0000313" key="24">
    <source>
        <dbReference type="Proteomes" id="UP000235392"/>
    </source>
</evidence>
<comment type="catalytic activity">
    <reaction evidence="16">
        <text>DNA(n) + a 2'-deoxyribonucleoside 5'-triphosphate = DNA(n+1) + diphosphate</text>
        <dbReference type="Rhea" id="RHEA:22508"/>
        <dbReference type="Rhea" id="RHEA-COMP:17339"/>
        <dbReference type="Rhea" id="RHEA-COMP:17340"/>
        <dbReference type="ChEBI" id="CHEBI:33019"/>
        <dbReference type="ChEBI" id="CHEBI:61560"/>
        <dbReference type="ChEBI" id="CHEBI:173112"/>
        <dbReference type="EC" id="2.7.7.49"/>
    </reaction>
</comment>
<evidence type="ECO:0000256" key="2">
    <source>
        <dbReference type="ARBA" id="ARBA00022664"/>
    </source>
</evidence>
<organism evidence="23 24">
    <name type="scientific">Puccinia coronata f. sp. avenae</name>
    <dbReference type="NCBI Taxonomy" id="200324"/>
    <lineage>
        <taxon>Eukaryota</taxon>
        <taxon>Fungi</taxon>
        <taxon>Dikarya</taxon>
        <taxon>Basidiomycota</taxon>
        <taxon>Pucciniomycotina</taxon>
        <taxon>Pucciniomycetes</taxon>
        <taxon>Pucciniales</taxon>
        <taxon>Pucciniaceae</taxon>
        <taxon>Puccinia</taxon>
    </lineage>
</organism>
<dbReference type="Pfam" id="PF22936">
    <property type="entry name" value="Pol_BBD"/>
    <property type="match status" value="1"/>
</dbReference>
<keyword evidence="12" id="KW-0695">RNA-directed DNA polymerase</keyword>
<feature type="domain" description="CCHC-type" evidence="21">
    <location>
        <begin position="172"/>
        <end position="187"/>
    </location>
</feature>
<dbReference type="Gene3D" id="4.10.60.10">
    <property type="entry name" value="Zinc finger, CCHC-type"/>
    <property type="match status" value="1"/>
</dbReference>
<dbReference type="Proteomes" id="UP000235392">
    <property type="component" value="Unassembled WGS sequence"/>
</dbReference>
<dbReference type="InterPro" id="IPR001584">
    <property type="entry name" value="Integrase_cat-core"/>
</dbReference>
<feature type="region of interest" description="Disordered" evidence="20">
    <location>
        <begin position="239"/>
        <end position="308"/>
    </location>
</feature>
<dbReference type="GO" id="GO:0006508">
    <property type="term" value="P:proteolysis"/>
    <property type="evidence" value="ECO:0007669"/>
    <property type="project" value="UniProtKB-KW"/>
</dbReference>
<dbReference type="SUPFAM" id="SSF53098">
    <property type="entry name" value="Ribonuclease H-like"/>
    <property type="match status" value="1"/>
</dbReference>
<dbReference type="InterPro" id="IPR054722">
    <property type="entry name" value="PolX-like_BBD"/>
</dbReference>
<dbReference type="PROSITE" id="PS00141">
    <property type="entry name" value="ASP_PROTEASE"/>
    <property type="match status" value="1"/>
</dbReference>
<evidence type="ECO:0000256" key="11">
    <source>
        <dbReference type="ARBA" id="ARBA00022884"/>
    </source>
</evidence>
<evidence type="ECO:0000256" key="18">
    <source>
        <dbReference type="ARBA" id="ARBA00057243"/>
    </source>
</evidence>
<dbReference type="GO" id="GO:0006397">
    <property type="term" value="P:mRNA processing"/>
    <property type="evidence" value="ECO:0007669"/>
    <property type="project" value="UniProtKB-KW"/>
</dbReference>